<dbReference type="Proteomes" id="UP000077563">
    <property type="component" value="Unassembled WGS sequence"/>
</dbReference>
<accession>A0A9X5KWV1</accession>
<reference evidence="1 2" key="1">
    <citation type="submission" date="2015-09" db="EMBL/GenBank/DDBJ databases">
        <title>Genome sequence of Pseudomonas marginalis ICMP 3553.</title>
        <authorList>
            <person name="Visnovsky S."/>
            <person name="Lu A."/>
            <person name="Panda P."/>
            <person name="Pitman A."/>
        </authorList>
    </citation>
    <scope>NUCLEOTIDE SEQUENCE [LARGE SCALE GENOMIC DNA]</scope>
    <source>
        <strain evidence="1 2">ICMP 3553</strain>
    </source>
</reference>
<gene>
    <name evidence="1" type="ORF">AO064_10585</name>
</gene>
<evidence type="ECO:0000313" key="1">
    <source>
        <dbReference type="EMBL" id="OAJ48912.1"/>
    </source>
</evidence>
<name>A0A9X5KWV1_PSEMA</name>
<sequence length="132" mass="14293">MNNLSKDAQVRSQLFESLVGRYNATLISGRYGGDYNNDQLAISEADGNVTLFLGLKLLDSEGALQLDAASLGPHLQYSKSWFSALIASLKCSPDTVQFSVKIESALAKILLVACVICMDPVTQDIKLLRIAI</sequence>
<dbReference type="RefSeq" id="WP_064053553.1">
    <property type="nucleotide sequence ID" value="NZ_LKEG01000036.1"/>
</dbReference>
<organism evidence="1 2">
    <name type="scientific">Pseudomonas marginalis</name>
    <name type="common">Pseudomonas panacis</name>
    <dbReference type="NCBI Taxonomy" id="298"/>
    <lineage>
        <taxon>Bacteria</taxon>
        <taxon>Pseudomonadati</taxon>
        <taxon>Pseudomonadota</taxon>
        <taxon>Gammaproteobacteria</taxon>
        <taxon>Pseudomonadales</taxon>
        <taxon>Pseudomonadaceae</taxon>
        <taxon>Pseudomonas</taxon>
    </lineage>
</organism>
<dbReference type="AlphaFoldDB" id="A0A9X5KWV1"/>
<dbReference type="EMBL" id="LKEG01000036">
    <property type="protein sequence ID" value="OAJ48912.1"/>
    <property type="molecule type" value="Genomic_DNA"/>
</dbReference>
<evidence type="ECO:0000313" key="2">
    <source>
        <dbReference type="Proteomes" id="UP000077563"/>
    </source>
</evidence>
<proteinExistence type="predicted"/>
<protein>
    <submittedName>
        <fullName evidence="1">Uncharacterized protein</fullName>
    </submittedName>
</protein>
<comment type="caution">
    <text evidence="1">The sequence shown here is derived from an EMBL/GenBank/DDBJ whole genome shotgun (WGS) entry which is preliminary data.</text>
</comment>